<dbReference type="Proteomes" id="UP001165083">
    <property type="component" value="Unassembled WGS sequence"/>
</dbReference>
<dbReference type="AlphaFoldDB" id="A0A9W6X4A1"/>
<evidence type="ECO:0000256" key="1">
    <source>
        <dbReference type="ARBA" id="ARBA00022448"/>
    </source>
</evidence>
<name>A0A9W6X4A1_9STRA</name>
<organism evidence="3 4">
    <name type="scientific">Phytophthora lilii</name>
    <dbReference type="NCBI Taxonomy" id="2077276"/>
    <lineage>
        <taxon>Eukaryota</taxon>
        <taxon>Sar</taxon>
        <taxon>Stramenopiles</taxon>
        <taxon>Oomycota</taxon>
        <taxon>Peronosporomycetes</taxon>
        <taxon>Peronosporales</taxon>
        <taxon>Peronosporaceae</taxon>
        <taxon>Phytophthora</taxon>
    </lineage>
</organism>
<dbReference type="EMBL" id="BSXW01000862">
    <property type="protein sequence ID" value="GMF30767.1"/>
    <property type="molecule type" value="Genomic_DNA"/>
</dbReference>
<dbReference type="InterPro" id="IPR004706">
    <property type="entry name" value="Arsenical-R_Acr3"/>
</dbReference>
<proteinExistence type="predicted"/>
<dbReference type="PANTHER" id="PTHR43057:SF1">
    <property type="entry name" value="ARSENICAL-RESISTANCE PROTEIN 3"/>
    <property type="match status" value="1"/>
</dbReference>
<keyword evidence="2" id="KW-0472">Membrane</keyword>
<sequence>MFVVSFLMSWWLGATYEQAVTLSFTAASNNFELALAVAIASFGLKSDPALMSVVGALIEIPTMLALVYLAFWFRKTLFTAKAADDQAALVNAMEGQQVEDDRSGSGAYAKKADL</sequence>
<dbReference type="GO" id="GO:0015297">
    <property type="term" value="F:antiporter activity"/>
    <property type="evidence" value="ECO:0007669"/>
    <property type="project" value="InterPro"/>
</dbReference>
<comment type="caution">
    <text evidence="3">The sequence shown here is derived from an EMBL/GenBank/DDBJ whole genome shotgun (WGS) entry which is preliminary data.</text>
</comment>
<accession>A0A9W6X4A1</accession>
<dbReference type="InterPro" id="IPR038770">
    <property type="entry name" value="Na+/solute_symporter_sf"/>
</dbReference>
<keyword evidence="2" id="KW-0812">Transmembrane</keyword>
<protein>
    <submittedName>
        <fullName evidence="3">Unnamed protein product</fullName>
    </submittedName>
</protein>
<dbReference type="GO" id="GO:0005886">
    <property type="term" value="C:plasma membrane"/>
    <property type="evidence" value="ECO:0007669"/>
    <property type="project" value="TreeGrafter"/>
</dbReference>
<dbReference type="GO" id="GO:0015104">
    <property type="term" value="F:antimonite transmembrane transporter activity"/>
    <property type="evidence" value="ECO:0007669"/>
    <property type="project" value="TreeGrafter"/>
</dbReference>
<dbReference type="PANTHER" id="PTHR43057">
    <property type="entry name" value="ARSENITE EFFLUX TRANSPORTER"/>
    <property type="match status" value="1"/>
</dbReference>
<evidence type="ECO:0000256" key="2">
    <source>
        <dbReference type="SAM" id="Phobius"/>
    </source>
</evidence>
<evidence type="ECO:0000313" key="3">
    <source>
        <dbReference type="EMBL" id="GMF30767.1"/>
    </source>
</evidence>
<evidence type="ECO:0000313" key="4">
    <source>
        <dbReference type="Proteomes" id="UP001165083"/>
    </source>
</evidence>
<reference evidence="3" key="1">
    <citation type="submission" date="2023-04" db="EMBL/GenBank/DDBJ databases">
        <title>Phytophthora lilii NBRC 32176.</title>
        <authorList>
            <person name="Ichikawa N."/>
            <person name="Sato H."/>
            <person name="Tonouchi N."/>
        </authorList>
    </citation>
    <scope>NUCLEOTIDE SEQUENCE</scope>
    <source>
        <strain evidence="3">NBRC 32176</strain>
    </source>
</reference>
<dbReference type="GO" id="GO:0015105">
    <property type="term" value="F:arsenite transmembrane transporter activity"/>
    <property type="evidence" value="ECO:0007669"/>
    <property type="project" value="TreeGrafter"/>
</dbReference>
<keyword evidence="2" id="KW-1133">Transmembrane helix</keyword>
<feature type="transmembrane region" description="Helical" evidence="2">
    <location>
        <begin position="49"/>
        <end position="71"/>
    </location>
</feature>
<keyword evidence="4" id="KW-1185">Reference proteome</keyword>
<dbReference type="Gene3D" id="1.20.1530.20">
    <property type="match status" value="1"/>
</dbReference>
<keyword evidence="1" id="KW-0813">Transport</keyword>
<dbReference type="OrthoDB" id="187348at2759"/>
<gene>
    <name evidence="3" type="ORF">Plil01_001315500</name>
</gene>